<sequence length="199" mass="22729">MDHTYITIGGAEHEATEWFAMIDKRGKYEIWIYDKKRTGSTMSPFCAKYKPPSTLTGSRHSWNPFARNTNPRGEGSSTGTGEGSSDQRSDDMKELDKKLCDHFYKEFLYEQLPGPRHKAHSPALDEMKQERRFPEYQMSVDNAATYIREWDTKPEDVKKEIVLVSLGSVQAIRKRVAQEQATNVYQSSSSSATDPYTSL</sequence>
<protein>
    <submittedName>
        <fullName evidence="2">Uncharacterized protein</fullName>
    </submittedName>
</protein>
<feature type="region of interest" description="Disordered" evidence="1">
    <location>
        <begin position="51"/>
        <end position="92"/>
    </location>
</feature>
<dbReference type="GeneID" id="90830001"/>
<feature type="compositionally biased region" description="Polar residues" evidence="1">
    <location>
        <begin position="53"/>
        <end position="71"/>
    </location>
</feature>
<evidence type="ECO:0000313" key="2">
    <source>
        <dbReference type="EMBL" id="WWD20894.1"/>
    </source>
</evidence>
<dbReference type="RefSeq" id="XP_065823724.1">
    <property type="nucleotide sequence ID" value="XM_065967652.1"/>
</dbReference>
<proteinExistence type="predicted"/>
<keyword evidence="3" id="KW-1185">Reference proteome</keyword>
<name>A0AAJ8LPL0_9TREE</name>
<reference evidence="2" key="1">
    <citation type="submission" date="2017-08" db="EMBL/GenBank/DDBJ databases">
        <authorList>
            <person name="Cuomo C."/>
            <person name="Billmyre B."/>
            <person name="Heitman J."/>
        </authorList>
    </citation>
    <scope>NUCLEOTIDE SEQUENCE</scope>
    <source>
        <strain evidence="2">CBS 12478</strain>
    </source>
</reference>
<reference evidence="2" key="2">
    <citation type="submission" date="2024-01" db="EMBL/GenBank/DDBJ databases">
        <title>Comparative genomics of Cryptococcus and Kwoniella reveals pathogenesis evolution and contrasting modes of karyotype evolution via chromosome fusion or intercentromeric recombination.</title>
        <authorList>
            <person name="Coelho M.A."/>
            <person name="David-Palma M."/>
            <person name="Shea T."/>
            <person name="Bowers K."/>
            <person name="McGinley-Smith S."/>
            <person name="Mohammad A.W."/>
            <person name="Gnirke A."/>
            <person name="Yurkov A.M."/>
            <person name="Nowrousian M."/>
            <person name="Sun S."/>
            <person name="Cuomo C.A."/>
            <person name="Heitman J."/>
        </authorList>
    </citation>
    <scope>NUCLEOTIDE SEQUENCE</scope>
    <source>
        <strain evidence="2">CBS 12478</strain>
    </source>
</reference>
<organism evidence="2 3">
    <name type="scientific">Kwoniella shandongensis</name>
    <dbReference type="NCBI Taxonomy" id="1734106"/>
    <lineage>
        <taxon>Eukaryota</taxon>
        <taxon>Fungi</taxon>
        <taxon>Dikarya</taxon>
        <taxon>Basidiomycota</taxon>
        <taxon>Agaricomycotina</taxon>
        <taxon>Tremellomycetes</taxon>
        <taxon>Tremellales</taxon>
        <taxon>Cryptococcaceae</taxon>
        <taxon>Kwoniella</taxon>
    </lineage>
</organism>
<dbReference type="Proteomes" id="UP000322225">
    <property type="component" value="Chromosome 9"/>
</dbReference>
<dbReference type="EMBL" id="CP144059">
    <property type="protein sequence ID" value="WWD20894.1"/>
    <property type="molecule type" value="Genomic_DNA"/>
</dbReference>
<gene>
    <name evidence="2" type="ORF">CI109_105372</name>
</gene>
<evidence type="ECO:0000256" key="1">
    <source>
        <dbReference type="SAM" id="MobiDB-lite"/>
    </source>
</evidence>
<dbReference type="KEGG" id="ksn:90830001"/>
<accession>A0AAJ8LPL0</accession>
<evidence type="ECO:0000313" key="3">
    <source>
        <dbReference type="Proteomes" id="UP000322225"/>
    </source>
</evidence>
<dbReference type="AlphaFoldDB" id="A0AAJ8LPL0"/>